<reference evidence="2 3" key="1">
    <citation type="journal article" date="2021" name="ISME Commun">
        <title>Automated analysis of genomic sequences facilitates high-throughput and comprehensive description of bacteria.</title>
        <authorList>
            <person name="Hitch T.C.A."/>
        </authorList>
    </citation>
    <scope>NUCLEOTIDE SEQUENCE [LARGE SCALE GENOMIC DNA]</scope>
    <source>
        <strain evidence="2 3">Sanger_04</strain>
    </source>
</reference>
<keyword evidence="3" id="KW-1185">Reference proteome</keyword>
<proteinExistence type="predicted"/>
<dbReference type="InterPro" id="IPR033455">
    <property type="entry name" value="AbiEi_3_N"/>
</dbReference>
<organism evidence="2 3">
    <name type="scientific">Laedolimicola ammoniilytica</name>
    <dbReference type="NCBI Taxonomy" id="2981771"/>
    <lineage>
        <taxon>Bacteria</taxon>
        <taxon>Bacillati</taxon>
        <taxon>Bacillota</taxon>
        <taxon>Clostridia</taxon>
        <taxon>Lachnospirales</taxon>
        <taxon>Lachnospiraceae</taxon>
        <taxon>Laedolimicola</taxon>
    </lineage>
</organism>
<evidence type="ECO:0000313" key="2">
    <source>
        <dbReference type="EMBL" id="MCU6696649.1"/>
    </source>
</evidence>
<gene>
    <name evidence="2" type="ORF">OCV63_07035</name>
</gene>
<dbReference type="Proteomes" id="UP001652461">
    <property type="component" value="Unassembled WGS sequence"/>
</dbReference>
<accession>A0ABT2RWF2</accession>
<protein>
    <submittedName>
        <fullName evidence="2">AbiEi antitoxin N-terminal domain-containing protein</fullName>
    </submittedName>
</protein>
<dbReference type="RefSeq" id="WP_158363129.1">
    <property type="nucleotide sequence ID" value="NZ_JAOQKC010000007.1"/>
</dbReference>
<sequence length="197" mass="22549">MSDREKMEKLLKKSTNGIITAAQVTEAGMHRSVLQALVESGEIYRFGKGLYMRNDAWEDDFYMLQRKYGRGIYSHGTALYLLGYSDRTPARYTMTFPKGYNAPSLKEENLTVKRVVVDNYGFGVTEIESPSGNPIRVYNLERTLCDIMRGSGIDIQTAGEAMKRYAASKTKDIHRLLQYAEQLRVKPRVLRYLEVLL</sequence>
<evidence type="ECO:0000259" key="1">
    <source>
        <dbReference type="Pfam" id="PF17194"/>
    </source>
</evidence>
<comment type="caution">
    <text evidence="2">The sequence shown here is derived from an EMBL/GenBank/DDBJ whole genome shotgun (WGS) entry which is preliminary data.</text>
</comment>
<dbReference type="EMBL" id="JAOQKC010000007">
    <property type="protein sequence ID" value="MCU6696649.1"/>
    <property type="molecule type" value="Genomic_DNA"/>
</dbReference>
<name>A0ABT2RWF2_9FIRM</name>
<dbReference type="Pfam" id="PF17194">
    <property type="entry name" value="AbiEi_3_N"/>
    <property type="match status" value="1"/>
</dbReference>
<feature type="domain" description="Transcriptional regulator AbiEi antitoxin N-terminal" evidence="1">
    <location>
        <begin position="4"/>
        <end position="85"/>
    </location>
</feature>
<evidence type="ECO:0000313" key="3">
    <source>
        <dbReference type="Proteomes" id="UP001652461"/>
    </source>
</evidence>